<evidence type="ECO:0000256" key="4">
    <source>
        <dbReference type="RuleBase" id="RU003357"/>
    </source>
</evidence>
<name>A0A0D8J8V6_9BACT</name>
<keyword evidence="9" id="KW-1185">Reference proteome</keyword>
<dbReference type="STRING" id="1544798.LH29_16395"/>
<dbReference type="Pfam" id="PF13715">
    <property type="entry name" value="CarbopepD_reg_2"/>
    <property type="match status" value="1"/>
</dbReference>
<reference evidence="8 9" key="1">
    <citation type="submission" date="2014-09" db="EMBL/GenBank/DDBJ databases">
        <title>Draft Genome Sequence of Draconibacterium sp. JN14CK-3.</title>
        <authorList>
            <person name="Dong C."/>
            <person name="Lai Q."/>
            <person name="Shao Z."/>
        </authorList>
    </citation>
    <scope>NUCLEOTIDE SEQUENCE [LARGE SCALE GENOMIC DNA]</scope>
    <source>
        <strain evidence="8 9">JN14CK-3</strain>
    </source>
</reference>
<dbReference type="Gene3D" id="2.60.40.1120">
    <property type="entry name" value="Carboxypeptidase-like, regulatory domain"/>
    <property type="match status" value="1"/>
</dbReference>
<dbReference type="InterPro" id="IPR008969">
    <property type="entry name" value="CarboxyPept-like_regulatory"/>
</dbReference>
<dbReference type="Pfam" id="PF00593">
    <property type="entry name" value="TonB_dep_Rec_b-barrel"/>
    <property type="match status" value="1"/>
</dbReference>
<evidence type="ECO:0000313" key="8">
    <source>
        <dbReference type="EMBL" id="KJF42971.1"/>
    </source>
</evidence>
<comment type="subcellular location">
    <subcellularLocation>
        <location evidence="1 4">Cell outer membrane</location>
    </subcellularLocation>
</comment>
<dbReference type="RefSeq" id="WP_045031475.1">
    <property type="nucleotide sequence ID" value="NZ_JRHC01000004.1"/>
</dbReference>
<proteinExistence type="inferred from homology"/>
<dbReference type="Gene3D" id="2.170.130.10">
    <property type="entry name" value="TonB-dependent receptor, plug domain"/>
    <property type="match status" value="1"/>
</dbReference>
<dbReference type="AlphaFoldDB" id="A0A0D8J8V6"/>
<dbReference type="Proteomes" id="UP000032544">
    <property type="component" value="Unassembled WGS sequence"/>
</dbReference>
<dbReference type="InterPro" id="IPR012910">
    <property type="entry name" value="Plug_dom"/>
</dbReference>
<dbReference type="InterPro" id="IPR000531">
    <property type="entry name" value="Beta-barrel_TonB"/>
</dbReference>
<evidence type="ECO:0000256" key="3">
    <source>
        <dbReference type="ARBA" id="ARBA00023237"/>
    </source>
</evidence>
<keyword evidence="2 4" id="KW-0472">Membrane</keyword>
<dbReference type="PANTHER" id="PTHR40980">
    <property type="entry name" value="PLUG DOMAIN-CONTAINING PROTEIN"/>
    <property type="match status" value="1"/>
</dbReference>
<evidence type="ECO:0000256" key="1">
    <source>
        <dbReference type="ARBA" id="ARBA00004442"/>
    </source>
</evidence>
<gene>
    <name evidence="8" type="ORF">LH29_16395</name>
</gene>
<evidence type="ECO:0000259" key="6">
    <source>
        <dbReference type="Pfam" id="PF00593"/>
    </source>
</evidence>
<keyword evidence="3" id="KW-0998">Cell outer membrane</keyword>
<dbReference type="Gene3D" id="2.40.170.20">
    <property type="entry name" value="TonB-dependent receptor, beta-barrel domain"/>
    <property type="match status" value="1"/>
</dbReference>
<sequence length="913" mass="101660">MKRFFISILLLIQVMVVTAQTGTIKGTVTDAKTKEALIGTTVLIKGTTQGTITDFDGNYVIPNVAVGSHTIAVSFISYDTQEFQVEVKPDNNVELNVALLPATLELEGVQVVAKAKRESEAMLLIDQKNASGIKESIGSQRMSSMGVSDAATATSKITGVTKNEGSGDIYIRGLGDRYLTTTMNGLPIPSDDVEKKNIDLNLFSTDIIGNVGINKTFAVETYGDQASGAVNIGSKTYSEDIELEVSTGTSTNIVKDGTFGNFKATQNINDVNVFGAYSRTYTTGDALKYQSWNTEDQKFPLNRGLSLTGGKKFELFDNEFSVFATLSHSNDFEYRTGTYKKYRSNVLDNSYTDAETFQTEFNTTGLLNLAYDFSNDHTLNFNSMVIFKTVDELYEQGRNGEGYAYDQLPQQEAAFTRDQNLKETQLIINQLLGTHNITENNRLEWAVGYNIVNADEPNRIHNEVNMLDENSVGFAYVGDFQQKKSMQTISDDELNAYLKDNITFIDEDDKTLRLNLGGNFRMKGRDFYSLPYGVRAKNVTVQSIDNLDEAFLNLNLYNSGDLRIREVDPDFYDATLNVYAGYLNVDFGKGKLSGNAGVRYERDELEVNWNVTNYVGRVGSLDESYDNILPALMLKYQATEKQSLRFVASKTITLPEFKELAPFEYVSPTGRVTKGNPELVKSDNYNFDLKWEFFPDRGELFSVTGFYKMINDPINMAQTRGSSGNFYFANTGERADVYGVEAEARFGIIKAETSGTPDLNMTLNATKMWHSQDLYDIFQYNNKTETELQGAAGFIFNGALSYSTNTDNEFQATLTGNYSSDKILALGAPEDFANSATLFNNEIMEKGFTTVDLVMSKVINKTFAIKFSAKNLLNPEIEQTQEIKPLSGEAFTDVVNSYKKGINLSLSLKINLH</sequence>
<protein>
    <recommendedName>
        <fullName evidence="10">TonB-dependent receptor</fullName>
    </recommendedName>
</protein>
<dbReference type="PANTHER" id="PTHR40980:SF5">
    <property type="entry name" value="TONB-DEPENDENT RECEPTOR"/>
    <property type="match status" value="1"/>
</dbReference>
<dbReference type="InterPro" id="IPR037066">
    <property type="entry name" value="Plug_dom_sf"/>
</dbReference>
<organism evidence="8 9">
    <name type="scientific">Draconibacterium sediminis</name>
    <dbReference type="NCBI Taxonomy" id="1544798"/>
    <lineage>
        <taxon>Bacteria</taxon>
        <taxon>Pseudomonadati</taxon>
        <taxon>Bacteroidota</taxon>
        <taxon>Bacteroidia</taxon>
        <taxon>Marinilabiliales</taxon>
        <taxon>Prolixibacteraceae</taxon>
        <taxon>Draconibacterium</taxon>
    </lineage>
</organism>
<keyword evidence="4" id="KW-0798">TonB box</keyword>
<comment type="caution">
    <text evidence="8">The sequence shown here is derived from an EMBL/GenBank/DDBJ whole genome shotgun (WGS) entry which is preliminary data.</text>
</comment>
<evidence type="ECO:0000256" key="2">
    <source>
        <dbReference type="ARBA" id="ARBA00023136"/>
    </source>
</evidence>
<feature type="domain" description="TonB-dependent receptor-like beta-barrel" evidence="6">
    <location>
        <begin position="433"/>
        <end position="872"/>
    </location>
</feature>
<dbReference type="SUPFAM" id="SSF56935">
    <property type="entry name" value="Porins"/>
    <property type="match status" value="1"/>
</dbReference>
<evidence type="ECO:0000256" key="5">
    <source>
        <dbReference type="SAM" id="SignalP"/>
    </source>
</evidence>
<evidence type="ECO:0000259" key="7">
    <source>
        <dbReference type="Pfam" id="PF07715"/>
    </source>
</evidence>
<dbReference type="GO" id="GO:0009279">
    <property type="term" value="C:cell outer membrane"/>
    <property type="evidence" value="ECO:0007669"/>
    <property type="project" value="UniProtKB-SubCell"/>
</dbReference>
<evidence type="ECO:0000313" key="9">
    <source>
        <dbReference type="Proteomes" id="UP000032544"/>
    </source>
</evidence>
<dbReference type="Pfam" id="PF07715">
    <property type="entry name" value="Plug"/>
    <property type="match status" value="1"/>
</dbReference>
<dbReference type="PATRIC" id="fig|1544798.3.peg.3443"/>
<feature type="signal peptide" evidence="5">
    <location>
        <begin position="1"/>
        <end position="19"/>
    </location>
</feature>
<accession>A0A0D8J8V6</accession>
<keyword evidence="5" id="KW-0732">Signal</keyword>
<comment type="similarity">
    <text evidence="4">Belongs to the TonB-dependent receptor family.</text>
</comment>
<feature type="chain" id="PRO_5002331296" description="TonB-dependent receptor" evidence="5">
    <location>
        <begin position="20"/>
        <end position="913"/>
    </location>
</feature>
<dbReference type="EMBL" id="JRHC01000004">
    <property type="protein sequence ID" value="KJF42971.1"/>
    <property type="molecule type" value="Genomic_DNA"/>
</dbReference>
<dbReference type="OrthoDB" id="9768470at2"/>
<dbReference type="SUPFAM" id="SSF49464">
    <property type="entry name" value="Carboxypeptidase regulatory domain-like"/>
    <property type="match status" value="1"/>
</dbReference>
<dbReference type="InterPro" id="IPR036942">
    <property type="entry name" value="Beta-barrel_TonB_sf"/>
</dbReference>
<evidence type="ECO:0008006" key="10">
    <source>
        <dbReference type="Google" id="ProtNLM"/>
    </source>
</evidence>
<feature type="domain" description="TonB-dependent receptor plug" evidence="7">
    <location>
        <begin position="127"/>
        <end position="230"/>
    </location>
</feature>